<evidence type="ECO:0000313" key="1">
    <source>
        <dbReference type="EMBL" id="CDX61316.1"/>
    </source>
</evidence>
<gene>
    <name evidence="1" type="ORF">MPL1032_370024</name>
</gene>
<dbReference type="EMBL" id="CCND01000031">
    <property type="protein sequence ID" value="CDX61316.1"/>
    <property type="molecule type" value="Genomic_DNA"/>
</dbReference>
<dbReference type="AlphaFoldDB" id="A0A0K2W4J8"/>
<proteinExistence type="predicted"/>
<evidence type="ECO:0000313" key="2">
    <source>
        <dbReference type="Proteomes" id="UP000182888"/>
    </source>
</evidence>
<protein>
    <recommendedName>
        <fullName evidence="3">DUF2188 domain-containing protein</fullName>
    </recommendedName>
</protein>
<evidence type="ECO:0008006" key="3">
    <source>
        <dbReference type="Google" id="ProtNLM"/>
    </source>
</evidence>
<accession>A0A0K2W4J8</accession>
<organism evidence="1 2">
    <name type="scientific">Mesorhizobium plurifarium</name>
    <dbReference type="NCBI Taxonomy" id="69974"/>
    <lineage>
        <taxon>Bacteria</taxon>
        <taxon>Pseudomonadati</taxon>
        <taxon>Pseudomonadota</taxon>
        <taxon>Alphaproteobacteria</taxon>
        <taxon>Hyphomicrobiales</taxon>
        <taxon>Phyllobacteriaceae</taxon>
        <taxon>Mesorhizobium</taxon>
    </lineage>
</organism>
<sequence length="75" mass="8174">METSMPSSRISPVENVLQRFVVGRDGEGRWIARDEEGHAGGVFADRAAAVHFAMVESGHRADAIRFATSRLSLFG</sequence>
<reference evidence="2" key="1">
    <citation type="submission" date="2014-08" db="EMBL/GenBank/DDBJ databases">
        <authorList>
            <person name="Edwards T."/>
        </authorList>
    </citation>
    <scope>NUCLEOTIDE SEQUENCE [LARGE SCALE GENOMIC DNA]</scope>
</reference>
<name>A0A0K2W4J8_MESPL</name>
<dbReference type="Proteomes" id="UP000182888">
    <property type="component" value="Unassembled WGS sequence"/>
</dbReference>